<dbReference type="GO" id="GO:0003700">
    <property type="term" value="F:DNA-binding transcription factor activity"/>
    <property type="evidence" value="ECO:0007669"/>
    <property type="project" value="InterPro"/>
</dbReference>
<evidence type="ECO:0000313" key="6">
    <source>
        <dbReference type="Proteomes" id="UP000182077"/>
    </source>
</evidence>
<evidence type="ECO:0000256" key="2">
    <source>
        <dbReference type="ARBA" id="ARBA00023125"/>
    </source>
</evidence>
<sequence length="139" mass="16086">MEDSFLEKFYYINMRQQEFIKGRLKTIKLGITQARTIHFIGLNPGTIQKDLANYLGMQHASVTNLLKNLEQNGYITRKIPEDNERQKNLYLTKKGVEDAQKVQEIFYDLEGKIGENISLTEKNQLMETLKKVDTTLGTV</sequence>
<keyword evidence="1" id="KW-0805">Transcription regulation</keyword>
<dbReference type="InterPro" id="IPR036390">
    <property type="entry name" value="WH_DNA-bd_sf"/>
</dbReference>
<dbReference type="SUPFAM" id="SSF46785">
    <property type="entry name" value="Winged helix' DNA-binding domain"/>
    <property type="match status" value="1"/>
</dbReference>
<gene>
    <name evidence="5" type="ORF">RV04_GL002092</name>
</gene>
<dbReference type="Proteomes" id="UP000182077">
    <property type="component" value="Unassembled WGS sequence"/>
</dbReference>
<proteinExistence type="predicted"/>
<evidence type="ECO:0000256" key="1">
    <source>
        <dbReference type="ARBA" id="ARBA00023015"/>
    </source>
</evidence>
<evidence type="ECO:0000313" key="5">
    <source>
        <dbReference type="EMBL" id="OJG45376.1"/>
    </source>
</evidence>
<dbReference type="Pfam" id="PF12802">
    <property type="entry name" value="MarR_2"/>
    <property type="match status" value="1"/>
</dbReference>
<reference evidence="5 6" key="1">
    <citation type="submission" date="2014-12" db="EMBL/GenBank/DDBJ databases">
        <title>Draft genome sequences of 29 type strains of Enterococci.</title>
        <authorList>
            <person name="Zhong Z."/>
            <person name="Sun Z."/>
            <person name="Liu W."/>
            <person name="Zhang W."/>
            <person name="Zhang H."/>
        </authorList>
    </citation>
    <scope>NUCLEOTIDE SEQUENCE [LARGE SCALE GENOMIC DNA]</scope>
    <source>
        <strain evidence="5 6">DSM 17122</strain>
    </source>
</reference>
<dbReference type="OrthoDB" id="2612963at2"/>
<protein>
    <submittedName>
        <fullName evidence="5">Transcriptional regulator</fullName>
    </submittedName>
</protein>
<dbReference type="EMBL" id="JXKQ01000006">
    <property type="protein sequence ID" value="OJG45376.1"/>
    <property type="molecule type" value="Genomic_DNA"/>
</dbReference>
<feature type="domain" description="HTH marR-type" evidence="4">
    <location>
        <begin position="1"/>
        <end position="134"/>
    </location>
</feature>
<organism evidence="5 6">
    <name type="scientific">Enterococcus hermanniensis</name>
    <dbReference type="NCBI Taxonomy" id="249189"/>
    <lineage>
        <taxon>Bacteria</taxon>
        <taxon>Bacillati</taxon>
        <taxon>Bacillota</taxon>
        <taxon>Bacilli</taxon>
        <taxon>Lactobacillales</taxon>
        <taxon>Enterococcaceae</taxon>
        <taxon>Enterococcus</taxon>
    </lineage>
</organism>
<dbReference type="PANTHER" id="PTHR42756">
    <property type="entry name" value="TRANSCRIPTIONAL REGULATOR, MARR"/>
    <property type="match status" value="1"/>
</dbReference>
<dbReference type="AlphaFoldDB" id="A0A1L8TM51"/>
<accession>A0A1L8TM51</accession>
<comment type="caution">
    <text evidence="5">The sequence shown here is derived from an EMBL/GenBank/DDBJ whole genome shotgun (WGS) entry which is preliminary data.</text>
</comment>
<keyword evidence="6" id="KW-1185">Reference proteome</keyword>
<dbReference type="InterPro" id="IPR000835">
    <property type="entry name" value="HTH_MarR-typ"/>
</dbReference>
<dbReference type="STRING" id="249189.RV04_GL002092"/>
<dbReference type="Gene3D" id="1.10.10.10">
    <property type="entry name" value="Winged helix-like DNA-binding domain superfamily/Winged helix DNA-binding domain"/>
    <property type="match status" value="1"/>
</dbReference>
<evidence type="ECO:0000256" key="3">
    <source>
        <dbReference type="ARBA" id="ARBA00023163"/>
    </source>
</evidence>
<dbReference type="GO" id="GO:0003677">
    <property type="term" value="F:DNA binding"/>
    <property type="evidence" value="ECO:0007669"/>
    <property type="project" value="UniProtKB-KW"/>
</dbReference>
<dbReference type="PANTHER" id="PTHR42756:SF1">
    <property type="entry name" value="TRANSCRIPTIONAL REPRESSOR OF EMRAB OPERON"/>
    <property type="match status" value="1"/>
</dbReference>
<keyword evidence="3" id="KW-0804">Transcription</keyword>
<dbReference type="PRINTS" id="PR00598">
    <property type="entry name" value="HTHMARR"/>
</dbReference>
<keyword evidence="2" id="KW-0238">DNA-binding</keyword>
<evidence type="ECO:0000259" key="4">
    <source>
        <dbReference type="PROSITE" id="PS50995"/>
    </source>
</evidence>
<dbReference type="InterPro" id="IPR036388">
    <property type="entry name" value="WH-like_DNA-bd_sf"/>
</dbReference>
<dbReference type="PROSITE" id="PS50995">
    <property type="entry name" value="HTH_MARR_2"/>
    <property type="match status" value="1"/>
</dbReference>
<name>A0A1L8TM51_9ENTE</name>
<dbReference type="SMART" id="SM00347">
    <property type="entry name" value="HTH_MARR"/>
    <property type="match status" value="1"/>
</dbReference>